<dbReference type="AlphaFoldDB" id="A0A8H6NVY4"/>
<keyword evidence="3" id="KW-1185">Reference proteome</keyword>
<evidence type="ECO:0000313" key="3">
    <source>
        <dbReference type="Proteomes" id="UP000639643"/>
    </source>
</evidence>
<gene>
    <name evidence="2" type="ORF">CMUS01_01922</name>
</gene>
<feature type="region of interest" description="Disordered" evidence="1">
    <location>
        <begin position="68"/>
        <end position="97"/>
    </location>
</feature>
<evidence type="ECO:0000313" key="2">
    <source>
        <dbReference type="EMBL" id="KAF6843595.1"/>
    </source>
</evidence>
<name>A0A8H6NVY4_9PEZI</name>
<organism evidence="2 3">
    <name type="scientific">Colletotrichum musicola</name>
    <dbReference type="NCBI Taxonomy" id="2175873"/>
    <lineage>
        <taxon>Eukaryota</taxon>
        <taxon>Fungi</taxon>
        <taxon>Dikarya</taxon>
        <taxon>Ascomycota</taxon>
        <taxon>Pezizomycotina</taxon>
        <taxon>Sordariomycetes</taxon>
        <taxon>Hypocreomycetidae</taxon>
        <taxon>Glomerellales</taxon>
        <taxon>Glomerellaceae</taxon>
        <taxon>Colletotrichum</taxon>
        <taxon>Colletotrichum orchidearum species complex</taxon>
    </lineage>
</organism>
<evidence type="ECO:0000256" key="1">
    <source>
        <dbReference type="SAM" id="MobiDB-lite"/>
    </source>
</evidence>
<dbReference type="Proteomes" id="UP000639643">
    <property type="component" value="Unassembled WGS sequence"/>
</dbReference>
<protein>
    <submittedName>
        <fullName evidence="2">Uncharacterized protein</fullName>
    </submittedName>
</protein>
<sequence>MRRGASEDPAARIIRHHDGKNQSFVMHMQTCLPGNFLGCHDEEKHTGLGNGTALVPMRRVLAEICEPLSDQSVAERGPRSSVGVQRPSEVDVKGASG</sequence>
<dbReference type="EMBL" id="WIGM01000036">
    <property type="protein sequence ID" value="KAF6843595.1"/>
    <property type="molecule type" value="Genomic_DNA"/>
</dbReference>
<reference evidence="2" key="1">
    <citation type="journal article" date="2020" name="Phytopathology">
        <title>Genome Sequence Resources of Colletotrichum truncatum, C. plurivorum, C. musicola, and C. sojae: Four Species Pathogenic to Soybean (Glycine max).</title>
        <authorList>
            <person name="Rogerio F."/>
            <person name="Boufleur T.R."/>
            <person name="Ciampi-Guillardi M."/>
            <person name="Sukno S.A."/>
            <person name="Thon M.R."/>
            <person name="Massola Junior N.S."/>
            <person name="Baroncelli R."/>
        </authorList>
    </citation>
    <scope>NUCLEOTIDE SEQUENCE</scope>
    <source>
        <strain evidence="2">LFN0074</strain>
    </source>
</reference>
<proteinExistence type="predicted"/>
<feature type="compositionally biased region" description="Basic and acidic residues" evidence="1">
    <location>
        <begin position="88"/>
        <end position="97"/>
    </location>
</feature>
<comment type="caution">
    <text evidence="2">The sequence shown here is derived from an EMBL/GenBank/DDBJ whole genome shotgun (WGS) entry which is preliminary data.</text>
</comment>
<accession>A0A8H6NVY4</accession>